<keyword evidence="2" id="KW-0649">Protein kinase inhibitor</keyword>
<reference evidence="2" key="1">
    <citation type="submission" date="2025-08" db="UniProtKB">
        <authorList>
            <consortium name="RefSeq"/>
        </authorList>
    </citation>
    <scope>IDENTIFICATION</scope>
    <source>
        <tissue evidence="2">Blood</tissue>
    </source>
</reference>
<protein>
    <submittedName>
        <fullName evidence="2">cAMP-dependent protein kinase inhibitor beta isoform X3</fullName>
    </submittedName>
</protein>
<dbReference type="AlphaFoldDB" id="A0A6J2DWK1"/>
<dbReference type="CTD" id="5570"/>
<proteinExistence type="predicted"/>
<sequence>MWDHGILKGTQTRELQGKLGTVKLLRPHRGQKDRGKKVYQNFFLNLLEITAYFNQRLPLGHGPRWMCTSILLRVRRAQATVAREATAQETSKNLVLNEGCSITVG</sequence>
<evidence type="ECO:0000313" key="1">
    <source>
        <dbReference type="Proteomes" id="UP000515165"/>
    </source>
</evidence>
<accession>A0A6J2DWK1</accession>
<keyword evidence="1" id="KW-1185">Reference proteome</keyword>
<evidence type="ECO:0000313" key="2">
    <source>
        <dbReference type="RefSeq" id="XP_027458423.1"/>
    </source>
</evidence>
<dbReference type="GeneID" id="113927054"/>
<dbReference type="RefSeq" id="XP_027458423.1">
    <property type="nucleotide sequence ID" value="XM_027602622.1"/>
</dbReference>
<dbReference type="GO" id="GO:0004860">
    <property type="term" value="F:protein kinase inhibitor activity"/>
    <property type="evidence" value="ECO:0007669"/>
    <property type="project" value="UniProtKB-KW"/>
</dbReference>
<gene>
    <name evidence="2" type="primary">PKIB</name>
</gene>
<organism evidence="1 2">
    <name type="scientific">Zalophus californianus</name>
    <name type="common">California sealion</name>
    <dbReference type="NCBI Taxonomy" id="9704"/>
    <lineage>
        <taxon>Eukaryota</taxon>
        <taxon>Metazoa</taxon>
        <taxon>Chordata</taxon>
        <taxon>Craniata</taxon>
        <taxon>Vertebrata</taxon>
        <taxon>Euteleostomi</taxon>
        <taxon>Mammalia</taxon>
        <taxon>Eutheria</taxon>
        <taxon>Laurasiatheria</taxon>
        <taxon>Carnivora</taxon>
        <taxon>Caniformia</taxon>
        <taxon>Pinnipedia</taxon>
        <taxon>Otariidae</taxon>
        <taxon>Zalophus</taxon>
    </lineage>
</organism>
<dbReference type="Proteomes" id="UP000515165">
    <property type="component" value="Chromosome 7"/>
</dbReference>
<name>A0A6J2DWK1_ZALCA</name>